<name>A0ABQ5ADT4_9ASTR</name>
<proteinExistence type="predicted"/>
<gene>
    <name evidence="1" type="ORF">Tco_0821964</name>
</gene>
<reference evidence="1" key="1">
    <citation type="journal article" date="2022" name="Int. J. Mol. Sci.">
        <title>Draft Genome of Tanacetum Coccineum: Genomic Comparison of Closely Related Tanacetum-Family Plants.</title>
        <authorList>
            <person name="Yamashiro T."/>
            <person name="Shiraishi A."/>
            <person name="Nakayama K."/>
            <person name="Satake H."/>
        </authorList>
    </citation>
    <scope>NUCLEOTIDE SEQUENCE</scope>
</reference>
<evidence type="ECO:0000313" key="2">
    <source>
        <dbReference type="Proteomes" id="UP001151760"/>
    </source>
</evidence>
<organism evidence="1 2">
    <name type="scientific">Tanacetum coccineum</name>
    <dbReference type="NCBI Taxonomy" id="301880"/>
    <lineage>
        <taxon>Eukaryota</taxon>
        <taxon>Viridiplantae</taxon>
        <taxon>Streptophyta</taxon>
        <taxon>Embryophyta</taxon>
        <taxon>Tracheophyta</taxon>
        <taxon>Spermatophyta</taxon>
        <taxon>Magnoliopsida</taxon>
        <taxon>eudicotyledons</taxon>
        <taxon>Gunneridae</taxon>
        <taxon>Pentapetalae</taxon>
        <taxon>asterids</taxon>
        <taxon>campanulids</taxon>
        <taxon>Asterales</taxon>
        <taxon>Asteraceae</taxon>
        <taxon>Asteroideae</taxon>
        <taxon>Anthemideae</taxon>
        <taxon>Anthemidinae</taxon>
        <taxon>Tanacetum</taxon>
    </lineage>
</organism>
<reference evidence="1" key="2">
    <citation type="submission" date="2022-01" db="EMBL/GenBank/DDBJ databases">
        <authorList>
            <person name="Yamashiro T."/>
            <person name="Shiraishi A."/>
            <person name="Satake H."/>
            <person name="Nakayama K."/>
        </authorList>
    </citation>
    <scope>NUCLEOTIDE SEQUENCE</scope>
</reference>
<accession>A0ABQ5ADT4</accession>
<sequence>MTKISDVEANLEQFKSETLASQEETRNLFGQMQESIDRNKVEADKQFAEIMQQFKALRLPIAMAATITPPATHPATLPPPLPHHIAAAATPHHPTPLIPLNSQNSYPAFAVTSYPPFPSQPSAAYTSFSGLRFDSQGFPLPMTHAGEFSVNRNHCPPVSSEGIFQNYPGNTFKDAGGIFANTTVHPTATVHGSKVLLISLSLVKFFLRN</sequence>
<keyword evidence="2" id="KW-1185">Reference proteome</keyword>
<protein>
    <submittedName>
        <fullName evidence="1">Uncharacterized protein</fullName>
    </submittedName>
</protein>
<dbReference type="Proteomes" id="UP001151760">
    <property type="component" value="Unassembled WGS sequence"/>
</dbReference>
<evidence type="ECO:0000313" key="1">
    <source>
        <dbReference type="EMBL" id="GJT00795.1"/>
    </source>
</evidence>
<dbReference type="EMBL" id="BQNB010012223">
    <property type="protein sequence ID" value="GJT00795.1"/>
    <property type="molecule type" value="Genomic_DNA"/>
</dbReference>
<comment type="caution">
    <text evidence="1">The sequence shown here is derived from an EMBL/GenBank/DDBJ whole genome shotgun (WGS) entry which is preliminary data.</text>
</comment>